<name>A0A0E1W5L1_BURPE</name>
<gene>
    <name evidence="2" type="ORF">BURPS1710A_A0582</name>
</gene>
<feature type="compositionally biased region" description="Polar residues" evidence="1">
    <location>
        <begin position="32"/>
        <end position="43"/>
    </location>
</feature>
<accession>A0A0E1W5L1</accession>
<organism evidence="2">
    <name type="scientific">Burkholderia pseudomallei 1710a</name>
    <dbReference type="NCBI Taxonomy" id="320371"/>
    <lineage>
        <taxon>Bacteria</taxon>
        <taxon>Pseudomonadati</taxon>
        <taxon>Pseudomonadota</taxon>
        <taxon>Betaproteobacteria</taxon>
        <taxon>Burkholderiales</taxon>
        <taxon>Burkholderiaceae</taxon>
        <taxon>Burkholderia</taxon>
        <taxon>pseudomallei group</taxon>
    </lineage>
</organism>
<evidence type="ECO:0000313" key="2">
    <source>
        <dbReference type="EMBL" id="EET04917.1"/>
    </source>
</evidence>
<sequence length="159" mass="16082">MTGKGGAAANPRAATAIVVAASGSISPASRRTALSTMKTTANATARRRDGGTMKAPKEPIASGGAVLAGSVESPVWATGAGHLLHAADAAAVATFRLSAGSASRVPRVPAVPARRFGEAAGPRAPPKRRGAPRTVRTHSPSGYKYVYNNHSHLQNSIPA</sequence>
<feature type="region of interest" description="Disordered" evidence="1">
    <location>
        <begin position="30"/>
        <end position="60"/>
    </location>
</feature>
<dbReference type="EMBL" id="CM000833">
    <property type="protein sequence ID" value="EET04917.1"/>
    <property type="molecule type" value="Genomic_DNA"/>
</dbReference>
<feature type="compositionally biased region" description="Polar residues" evidence="1">
    <location>
        <begin position="148"/>
        <end position="159"/>
    </location>
</feature>
<dbReference type="HOGENOM" id="CLU_140201_0_0_4"/>
<feature type="region of interest" description="Disordered" evidence="1">
    <location>
        <begin position="116"/>
        <end position="159"/>
    </location>
</feature>
<proteinExistence type="predicted"/>
<reference evidence="2" key="1">
    <citation type="submission" date="2009-05" db="EMBL/GenBank/DDBJ databases">
        <authorList>
            <person name="Harkins D.M."/>
            <person name="DeShazer D."/>
            <person name="Woods D.E."/>
            <person name="Brinkac L.M."/>
            <person name="Brown K.A."/>
            <person name="Hung G.C."/>
            <person name="Tuanyok A."/>
            <person name="Zhang B."/>
            <person name="Nierman W.C."/>
        </authorList>
    </citation>
    <scope>NUCLEOTIDE SEQUENCE [LARGE SCALE GENOMIC DNA]</scope>
    <source>
        <strain evidence="2">1710a</strain>
    </source>
</reference>
<dbReference type="Proteomes" id="UP000001812">
    <property type="component" value="Chromosome II"/>
</dbReference>
<evidence type="ECO:0000256" key="1">
    <source>
        <dbReference type="SAM" id="MobiDB-lite"/>
    </source>
</evidence>
<protein>
    <submittedName>
        <fullName evidence="2">Uncharacterized protein</fullName>
    </submittedName>
</protein>
<feature type="compositionally biased region" description="Basic and acidic residues" evidence="1">
    <location>
        <begin position="46"/>
        <end position="57"/>
    </location>
</feature>
<dbReference type="AlphaFoldDB" id="A0A0E1W5L1"/>